<name>A0ABP6SKA0_9ACTN</name>
<accession>A0ABP6SKA0</accession>
<organism evidence="2 3">
    <name type="scientific">Streptomyces sannanensis</name>
    <dbReference type="NCBI Taxonomy" id="285536"/>
    <lineage>
        <taxon>Bacteria</taxon>
        <taxon>Bacillati</taxon>
        <taxon>Actinomycetota</taxon>
        <taxon>Actinomycetes</taxon>
        <taxon>Kitasatosporales</taxon>
        <taxon>Streptomycetaceae</taxon>
        <taxon>Streptomyces</taxon>
    </lineage>
</organism>
<keyword evidence="1" id="KW-0812">Transmembrane</keyword>
<proteinExistence type="predicted"/>
<keyword evidence="3" id="KW-1185">Reference proteome</keyword>
<dbReference type="EMBL" id="BAAAYL010000001">
    <property type="protein sequence ID" value="GAA3378689.1"/>
    <property type="molecule type" value="Genomic_DNA"/>
</dbReference>
<evidence type="ECO:0000256" key="1">
    <source>
        <dbReference type="SAM" id="Phobius"/>
    </source>
</evidence>
<keyword evidence="1" id="KW-0472">Membrane</keyword>
<dbReference type="RefSeq" id="WP_345043291.1">
    <property type="nucleotide sequence ID" value="NZ_BAAAYL010000001.1"/>
</dbReference>
<dbReference type="NCBIfam" id="NF033218">
    <property type="entry name" value="anchor_AmaP"/>
    <property type="match status" value="1"/>
</dbReference>
<evidence type="ECO:0000313" key="3">
    <source>
        <dbReference type="Proteomes" id="UP001499990"/>
    </source>
</evidence>
<gene>
    <name evidence="2" type="primary">amaP</name>
    <name evidence="2" type="ORF">GCM10020367_59210</name>
</gene>
<evidence type="ECO:0000313" key="2">
    <source>
        <dbReference type="EMBL" id="GAA3378689.1"/>
    </source>
</evidence>
<reference evidence="3" key="1">
    <citation type="journal article" date="2019" name="Int. J. Syst. Evol. Microbiol.">
        <title>The Global Catalogue of Microorganisms (GCM) 10K type strain sequencing project: providing services to taxonomists for standard genome sequencing and annotation.</title>
        <authorList>
            <consortium name="The Broad Institute Genomics Platform"/>
            <consortium name="The Broad Institute Genome Sequencing Center for Infectious Disease"/>
            <person name="Wu L."/>
            <person name="Ma J."/>
        </authorList>
    </citation>
    <scope>NUCLEOTIDE SEQUENCE [LARGE SCALE GENOMIC DNA]</scope>
    <source>
        <strain evidence="3">JCM 9651</strain>
    </source>
</reference>
<sequence>MYRTVNRALLGLIGAGLLALGAAVLLGGLDLQRRWGFEVPSWWPFRGPDDVVLGDEGRTRFRDDWWWWPVVIAILVVLLILLLWWLLAQLRRHRVATVLVDSGDGEGARVQGRALESVLTADAEAVDGIAQAHVRLTGRPTAPLARVGLQLEAHAAPANALEQLSRETLRHARESAGLGSLRAMAQLRAVRHRARRVT</sequence>
<keyword evidence="1" id="KW-1133">Transmembrane helix</keyword>
<dbReference type="Proteomes" id="UP001499990">
    <property type="component" value="Unassembled WGS sequence"/>
</dbReference>
<protein>
    <submittedName>
        <fullName evidence="2">Alkaline shock response membrane anchor protein AmaP</fullName>
    </submittedName>
</protein>
<feature type="transmembrane region" description="Helical" evidence="1">
    <location>
        <begin position="65"/>
        <end position="87"/>
    </location>
</feature>
<comment type="caution">
    <text evidence="2">The sequence shown here is derived from an EMBL/GenBank/DDBJ whole genome shotgun (WGS) entry which is preliminary data.</text>
</comment>